<dbReference type="Proteomes" id="UP000289200">
    <property type="component" value="Unassembled WGS sequence"/>
</dbReference>
<evidence type="ECO:0000256" key="1">
    <source>
        <dbReference type="SAM" id="MobiDB-lite"/>
    </source>
</evidence>
<evidence type="ECO:0000313" key="3">
    <source>
        <dbReference type="EMBL" id="VCU08349.1"/>
    </source>
</evidence>
<organism evidence="3 4">
    <name type="scientific">Rhodoplanes serenus</name>
    <dbReference type="NCBI Taxonomy" id="200615"/>
    <lineage>
        <taxon>Bacteria</taxon>
        <taxon>Pseudomonadati</taxon>
        <taxon>Pseudomonadota</taxon>
        <taxon>Alphaproteobacteria</taxon>
        <taxon>Hyphomicrobiales</taxon>
        <taxon>Nitrobacteraceae</taxon>
        <taxon>Rhodoplanes</taxon>
    </lineage>
</organism>
<feature type="region of interest" description="Disordered" evidence="1">
    <location>
        <begin position="325"/>
        <end position="375"/>
    </location>
</feature>
<evidence type="ECO:0000256" key="2">
    <source>
        <dbReference type="SAM" id="SignalP"/>
    </source>
</evidence>
<protein>
    <recommendedName>
        <fullName evidence="5">HEAT repeat domain-containing protein</fullName>
    </recommendedName>
</protein>
<dbReference type="OrthoDB" id="8189383at2"/>
<dbReference type="EMBL" id="UWOC01000122">
    <property type="protein sequence ID" value="VCU08349.1"/>
    <property type="molecule type" value="Genomic_DNA"/>
</dbReference>
<gene>
    <name evidence="3" type="ORF">RHODGE_RHODGE_01522</name>
</gene>
<accession>A0A447CSX4</accession>
<keyword evidence="4" id="KW-1185">Reference proteome</keyword>
<evidence type="ECO:0008006" key="5">
    <source>
        <dbReference type="Google" id="ProtNLM"/>
    </source>
</evidence>
<feature type="compositionally biased region" description="Low complexity" evidence="1">
    <location>
        <begin position="49"/>
        <end position="65"/>
    </location>
</feature>
<keyword evidence="2" id="KW-0732">Signal</keyword>
<proteinExistence type="predicted"/>
<sequence>MRVWVRELAVAMAVGVLIGGGPAVHAAPTDAAPTHAETAHAGPSRETARAPTPASAPAPATVATPAPAGFESADAVLRWMAGYRDRPEPARLPAALATLSAAGALAIPERAGLPVGFLAGVLAAQPTRADKLVTALDRLPPRDSWVIVRAIAYSGHPDWKGLLARTAARLPAQRAAIEGYVQDRLPVLDRLAMDDPPSGWSRLRAWLPFAAEAVSPPALEVRPEVLDTLWGVYFATGDAAPLRRIVALLPWWRERDDLRRLTVGCMARFTLVANATRDPALLALLREEATRQPAAGAADLRDALAAAESDDLARVRTESLAAIQALERKTRDRTPPDRSKTLEPSPAGDRPAAALRRPRGEPDTFTAAAGAPVDR</sequence>
<feature type="region of interest" description="Disordered" evidence="1">
    <location>
        <begin position="27"/>
        <end position="65"/>
    </location>
</feature>
<feature type="signal peptide" evidence="2">
    <location>
        <begin position="1"/>
        <end position="26"/>
    </location>
</feature>
<feature type="chain" id="PRO_5019577307" description="HEAT repeat domain-containing protein" evidence="2">
    <location>
        <begin position="27"/>
        <end position="375"/>
    </location>
</feature>
<evidence type="ECO:0000313" key="4">
    <source>
        <dbReference type="Proteomes" id="UP000289200"/>
    </source>
</evidence>
<feature type="compositionally biased region" description="Basic and acidic residues" evidence="1">
    <location>
        <begin position="326"/>
        <end position="341"/>
    </location>
</feature>
<reference evidence="4" key="1">
    <citation type="submission" date="2018-10" db="EMBL/GenBank/DDBJ databases">
        <authorList>
            <person name="Peiro R."/>
            <person name="Begona"/>
            <person name="Cbmso G."/>
            <person name="Lopez M."/>
            <person name="Gonzalez S."/>
            <person name="Sacristan E."/>
            <person name="Castillo E."/>
        </authorList>
    </citation>
    <scope>NUCLEOTIDE SEQUENCE [LARGE SCALE GENOMIC DNA]</scope>
</reference>
<dbReference type="RefSeq" id="WP_129608473.1">
    <property type="nucleotide sequence ID" value="NZ_UWOC01000122.1"/>
</dbReference>
<comment type="caution">
    <text evidence="3">The sequence shown here is derived from an EMBL/GenBank/DDBJ whole genome shotgun (WGS) entry which is preliminary data.</text>
</comment>
<dbReference type="AlphaFoldDB" id="A0A447CSX4"/>
<feature type="compositionally biased region" description="Low complexity" evidence="1">
    <location>
        <begin position="27"/>
        <end position="41"/>
    </location>
</feature>
<name>A0A447CSX4_9BRAD</name>